<gene>
    <name evidence="2" type="ORF">CK820_G0027642</name>
</gene>
<dbReference type="EMBL" id="NBAG03000283">
    <property type="protein sequence ID" value="PNI48916.1"/>
    <property type="molecule type" value="Genomic_DNA"/>
</dbReference>
<feature type="region of interest" description="Disordered" evidence="1">
    <location>
        <begin position="31"/>
        <end position="117"/>
    </location>
</feature>
<feature type="non-terminal residue" evidence="2">
    <location>
        <position position="1"/>
    </location>
</feature>
<protein>
    <submittedName>
        <fullName evidence="2">CSNK1E isoform 9</fullName>
    </submittedName>
</protein>
<sequence length="117" mass="12238">RPATLPSTRTWALSKAVEMTWRAWATCSCTSTWAPCPGRGSKQPPSARSMNGSARRRCQRPSRSSAKAIPPNSQHTSTSAAPCGLTTSPTTLTYVSSSATSSTGRASPMTTSLTGTC</sequence>
<comment type="caution">
    <text evidence="2">The sequence shown here is derived from an EMBL/GenBank/DDBJ whole genome shotgun (WGS) entry which is preliminary data.</text>
</comment>
<dbReference type="Proteomes" id="UP000236370">
    <property type="component" value="Unassembled WGS sequence"/>
</dbReference>
<feature type="compositionally biased region" description="Polar residues" evidence="1">
    <location>
        <begin position="43"/>
        <end position="52"/>
    </location>
</feature>
<evidence type="ECO:0000313" key="2">
    <source>
        <dbReference type="EMBL" id="PNI48916.1"/>
    </source>
</evidence>
<feature type="compositionally biased region" description="Low complexity" evidence="1">
    <location>
        <begin position="90"/>
        <end position="103"/>
    </location>
</feature>
<feature type="compositionally biased region" description="Polar residues" evidence="1">
    <location>
        <begin position="61"/>
        <end position="89"/>
    </location>
</feature>
<feature type="compositionally biased region" description="Polar residues" evidence="1">
    <location>
        <begin position="104"/>
        <end position="117"/>
    </location>
</feature>
<accession>A0A2J8LNS3</accession>
<organism evidence="2 3">
    <name type="scientific">Pan troglodytes</name>
    <name type="common">Chimpanzee</name>
    <dbReference type="NCBI Taxonomy" id="9598"/>
    <lineage>
        <taxon>Eukaryota</taxon>
        <taxon>Metazoa</taxon>
        <taxon>Chordata</taxon>
        <taxon>Craniata</taxon>
        <taxon>Vertebrata</taxon>
        <taxon>Euteleostomi</taxon>
        <taxon>Mammalia</taxon>
        <taxon>Eutheria</taxon>
        <taxon>Euarchontoglires</taxon>
        <taxon>Primates</taxon>
        <taxon>Haplorrhini</taxon>
        <taxon>Catarrhini</taxon>
        <taxon>Hominidae</taxon>
        <taxon>Pan</taxon>
    </lineage>
</organism>
<evidence type="ECO:0000313" key="3">
    <source>
        <dbReference type="Proteomes" id="UP000236370"/>
    </source>
</evidence>
<proteinExistence type="predicted"/>
<evidence type="ECO:0000256" key="1">
    <source>
        <dbReference type="SAM" id="MobiDB-lite"/>
    </source>
</evidence>
<dbReference type="AlphaFoldDB" id="A0A2J8LNS3"/>
<reference evidence="2 3" key="1">
    <citation type="submission" date="2017-12" db="EMBL/GenBank/DDBJ databases">
        <title>High-resolution comparative analysis of great ape genomes.</title>
        <authorList>
            <person name="Pollen A."/>
            <person name="Hastie A."/>
            <person name="Hormozdiari F."/>
            <person name="Dougherty M."/>
            <person name="Liu R."/>
            <person name="Chaisson M."/>
            <person name="Hoppe E."/>
            <person name="Hill C."/>
            <person name="Pang A."/>
            <person name="Hillier L."/>
            <person name="Baker C."/>
            <person name="Armstrong J."/>
            <person name="Shendure J."/>
            <person name="Paten B."/>
            <person name="Wilson R."/>
            <person name="Chao H."/>
            <person name="Schneider V."/>
            <person name="Ventura M."/>
            <person name="Kronenberg Z."/>
            <person name="Murali S."/>
            <person name="Gordon D."/>
            <person name="Cantsilieris S."/>
            <person name="Munson K."/>
            <person name="Nelson B."/>
            <person name="Raja A."/>
            <person name="Underwood J."/>
            <person name="Diekhans M."/>
            <person name="Fiddes I."/>
            <person name="Haussler D."/>
            <person name="Eichler E."/>
        </authorList>
    </citation>
    <scope>NUCLEOTIDE SEQUENCE [LARGE SCALE GENOMIC DNA]</scope>
    <source>
        <strain evidence="2">Yerkes chimp pedigree #C0471</strain>
    </source>
</reference>
<name>A0A2J8LNS3_PANTR</name>